<protein>
    <submittedName>
        <fullName evidence="2">Uncharacterized protein</fullName>
    </submittedName>
</protein>
<dbReference type="Gene3D" id="3.30.70.1820">
    <property type="entry name" value="L1 transposable element, RRM domain"/>
    <property type="match status" value="1"/>
</dbReference>
<feature type="region of interest" description="Disordered" evidence="1">
    <location>
        <begin position="1"/>
        <end position="64"/>
    </location>
</feature>
<organism evidence="2 3">
    <name type="scientific">Pelobates cultripes</name>
    <name type="common">Western spadefoot toad</name>
    <dbReference type="NCBI Taxonomy" id="61616"/>
    <lineage>
        <taxon>Eukaryota</taxon>
        <taxon>Metazoa</taxon>
        <taxon>Chordata</taxon>
        <taxon>Craniata</taxon>
        <taxon>Vertebrata</taxon>
        <taxon>Euteleostomi</taxon>
        <taxon>Amphibia</taxon>
        <taxon>Batrachia</taxon>
        <taxon>Anura</taxon>
        <taxon>Pelobatoidea</taxon>
        <taxon>Pelobatidae</taxon>
        <taxon>Pelobates</taxon>
    </lineage>
</organism>
<keyword evidence="3" id="KW-1185">Reference proteome</keyword>
<reference evidence="2" key="1">
    <citation type="submission" date="2022-03" db="EMBL/GenBank/DDBJ databases">
        <authorList>
            <person name="Alioto T."/>
            <person name="Alioto T."/>
            <person name="Gomez Garrido J."/>
        </authorList>
    </citation>
    <scope>NUCLEOTIDE SEQUENCE</scope>
</reference>
<gene>
    <name evidence="2" type="ORF">PECUL_23A048597</name>
</gene>
<name>A0AAD1VXH4_PELCU</name>
<proteinExistence type="predicted"/>
<dbReference type="AlphaFoldDB" id="A0AAD1VXH4"/>
<evidence type="ECO:0000256" key="1">
    <source>
        <dbReference type="SAM" id="MobiDB-lite"/>
    </source>
</evidence>
<evidence type="ECO:0000313" key="3">
    <source>
        <dbReference type="Proteomes" id="UP001295444"/>
    </source>
</evidence>
<evidence type="ECO:0000313" key="2">
    <source>
        <dbReference type="EMBL" id="CAH2277153.1"/>
    </source>
</evidence>
<dbReference type="Proteomes" id="UP001295444">
    <property type="component" value="Chromosome 03"/>
</dbReference>
<accession>A0AAD1VXH4</accession>
<sequence length="254" mass="28082">MGRTKKLTEPQGTPRPSGSAVEPSIRSFLTTPRDFASQPEMESSNETATPAGFSLASSASPEAQGTLDGDLRALLPNLLTKVDLEALSDRLSRVIRDELAQTDTRALRSDHELARTSINSCEASLAHLTTWVDDLDNRGCRPNLRVRVVRGARQNLLEILRTVFSHALGGQQIHRLGLVRAHHALCAPPATGEQPRDIVCCLDNFAMKEDIFRGAHRMGTIRIDNQHISIYQDISRYTLQRTGPPRYTDPDGRP</sequence>
<dbReference type="EMBL" id="OW240914">
    <property type="protein sequence ID" value="CAH2277153.1"/>
    <property type="molecule type" value="Genomic_DNA"/>
</dbReference>